<evidence type="ECO:0000313" key="1">
    <source>
        <dbReference type="EMBL" id="AEH60365.1"/>
    </source>
</evidence>
<dbReference type="AlphaFoldDB" id="F7XLF2"/>
<sequence length="197" mass="22960">MISEEELCGIIDTLGALKPDEIQKIADEIASVREYSGESFDIESMCQIAKDRHLVETIFPFEIKDEHENLDSSDVPQTYYINGPCSFPVVPPELSEVIDILEIERREIDMHKISIRYLDELNKKVFFLDKKADSMNNTNYEKKDVIDLENEYSELLNMYYDFESWLIEDIENVQEVESIETLLMNISTKLESLKESI</sequence>
<reference evidence="1 2" key="1">
    <citation type="submission" date="2010-07" db="EMBL/GenBank/DDBJ databases">
        <title>The complete genome of Methanosalsum zhilinae DSM 4017.</title>
        <authorList>
            <consortium name="US DOE Joint Genome Institute (JGI-PGF)"/>
            <person name="Lucas S."/>
            <person name="Copeland A."/>
            <person name="Lapidus A."/>
            <person name="Glavina del Rio T."/>
            <person name="Dalin E."/>
            <person name="Tice H."/>
            <person name="Bruce D."/>
            <person name="Goodwin L."/>
            <person name="Pitluck S."/>
            <person name="Kyrpides N."/>
            <person name="Mavromatis K."/>
            <person name="Ovchinnikova G."/>
            <person name="Daligault H."/>
            <person name="Detter J.C."/>
            <person name="Han C."/>
            <person name="Tapia R."/>
            <person name="Larimer F."/>
            <person name="Land M."/>
            <person name="Hauser L."/>
            <person name="Markowitz V."/>
            <person name="Cheng J.-F."/>
            <person name="Hugenholtz P."/>
            <person name="Woyke T."/>
            <person name="Wu D."/>
            <person name="Spring S."/>
            <person name="Schueler E."/>
            <person name="Brambilla E."/>
            <person name="Klenk H.-P."/>
            <person name="Eisen J.A."/>
        </authorList>
    </citation>
    <scope>NUCLEOTIDE SEQUENCE [LARGE SCALE GENOMIC DNA]</scope>
    <source>
        <strain evidence="2">DSM 4017 / NBRC 107636 / OCM 62 / WeN5</strain>
    </source>
</reference>
<dbReference type="STRING" id="679901.Mzhil_0494"/>
<dbReference type="EMBL" id="CP002101">
    <property type="protein sequence ID" value="AEH60365.1"/>
    <property type="molecule type" value="Genomic_DNA"/>
</dbReference>
<organism evidence="1 2">
    <name type="scientific">Methanosalsum zhilinae (strain DSM 4017 / NBRC 107636 / OCM 62 / WeN5)</name>
    <name type="common">Methanohalophilus zhilinae</name>
    <dbReference type="NCBI Taxonomy" id="679901"/>
    <lineage>
        <taxon>Archaea</taxon>
        <taxon>Methanobacteriati</taxon>
        <taxon>Methanobacteriota</taxon>
        <taxon>Stenosarchaea group</taxon>
        <taxon>Methanomicrobia</taxon>
        <taxon>Methanosarcinales</taxon>
        <taxon>Methanosarcinaceae</taxon>
        <taxon>Methanosalsum</taxon>
    </lineage>
</organism>
<evidence type="ECO:0000313" key="2">
    <source>
        <dbReference type="Proteomes" id="UP000006622"/>
    </source>
</evidence>
<dbReference type="HOGENOM" id="CLU_1381432_0_0_2"/>
<dbReference type="Pfam" id="PF23421">
    <property type="entry name" value="DUF7109"/>
    <property type="match status" value="1"/>
</dbReference>
<protein>
    <submittedName>
        <fullName evidence="1">Uncharacterized protein</fullName>
    </submittedName>
</protein>
<dbReference type="RefSeq" id="WP_013897804.1">
    <property type="nucleotide sequence ID" value="NC_015676.1"/>
</dbReference>
<proteinExistence type="predicted"/>
<accession>F7XLF2</accession>
<dbReference type="GeneID" id="10822101"/>
<gene>
    <name evidence="1" type="ordered locus">Mzhil_0494</name>
</gene>
<dbReference type="InterPro" id="IPR055533">
    <property type="entry name" value="DUF7109"/>
</dbReference>
<dbReference type="KEGG" id="mzh:Mzhil_0494"/>
<keyword evidence="2" id="KW-1185">Reference proteome</keyword>
<name>F7XLF2_METZD</name>
<dbReference type="Proteomes" id="UP000006622">
    <property type="component" value="Chromosome"/>
</dbReference>
<dbReference type="OrthoDB" id="142357at2157"/>